<keyword evidence="1" id="KW-0472">Membrane</keyword>
<dbReference type="PANTHER" id="PTHR33383:SF1">
    <property type="entry name" value="MEMBRANE PROTEIN INSERTION EFFICIENCY FACTOR-RELATED"/>
    <property type="match status" value="1"/>
</dbReference>
<evidence type="ECO:0000313" key="2">
    <source>
        <dbReference type="EMBL" id="AYD90684.1"/>
    </source>
</evidence>
<dbReference type="NCBIfam" id="TIGR00278">
    <property type="entry name" value="membrane protein insertion efficiency factor YidD"/>
    <property type="match status" value="1"/>
</dbReference>
<accession>A0ABN5PRM4</accession>
<dbReference type="InterPro" id="IPR002696">
    <property type="entry name" value="Membr_insert_effic_factor_YidD"/>
</dbReference>
<gene>
    <name evidence="2" type="primary">yidD</name>
    <name evidence="2" type="ORF">D5R93_12950</name>
</gene>
<dbReference type="HAMAP" id="MF_00386">
    <property type="entry name" value="UPF0161_YidD"/>
    <property type="match status" value="1"/>
</dbReference>
<evidence type="ECO:0000256" key="1">
    <source>
        <dbReference type="HAMAP-Rule" id="MF_00386"/>
    </source>
</evidence>
<comment type="subcellular location">
    <subcellularLocation>
        <location evidence="1">Cell membrane</location>
        <topology evidence="1">Peripheral membrane protein</topology>
        <orientation evidence="1">Cytoplasmic side</orientation>
    </subcellularLocation>
</comment>
<dbReference type="RefSeq" id="WP_120205644.1">
    <property type="nucleotide sequence ID" value="NZ_CP032514.1"/>
</dbReference>
<dbReference type="Proteomes" id="UP000273001">
    <property type="component" value="Chromosome"/>
</dbReference>
<reference evidence="2 3" key="1">
    <citation type="submission" date="2018-09" db="EMBL/GenBank/DDBJ databases">
        <authorList>
            <person name="Li J."/>
        </authorList>
    </citation>
    <scope>NUCLEOTIDE SEQUENCE [LARGE SCALE GENOMIC DNA]</scope>
    <source>
        <strain evidence="2 3">2129</strain>
    </source>
</reference>
<sequence>MSYRVRQVARVVVLSLLAFYQRYISPAFPARCRYYPSCSSYAFGAVEAHGIIKGLVLTVWRLLRCNPMTLGGVDHVPDKGRWRYTLPRDVPRFLKQ</sequence>
<comment type="function">
    <text evidence="1">Could be involved in insertion of integral membrane proteins into the membrane.</text>
</comment>
<keyword evidence="3" id="KW-1185">Reference proteome</keyword>
<dbReference type="Pfam" id="PF01809">
    <property type="entry name" value="YidD"/>
    <property type="match status" value="1"/>
</dbReference>
<evidence type="ECO:0000313" key="3">
    <source>
        <dbReference type="Proteomes" id="UP000273001"/>
    </source>
</evidence>
<organism evidence="2 3">
    <name type="scientific">Actinomyces lilanjuaniae</name>
    <dbReference type="NCBI Taxonomy" id="2321394"/>
    <lineage>
        <taxon>Bacteria</taxon>
        <taxon>Bacillati</taxon>
        <taxon>Actinomycetota</taxon>
        <taxon>Actinomycetes</taxon>
        <taxon>Actinomycetales</taxon>
        <taxon>Actinomycetaceae</taxon>
        <taxon>Actinomyces</taxon>
    </lineage>
</organism>
<keyword evidence="1" id="KW-1003">Cell membrane</keyword>
<name>A0ABN5PRM4_9ACTO</name>
<proteinExistence type="inferred from homology"/>
<dbReference type="SMART" id="SM01234">
    <property type="entry name" value="Haemolytic"/>
    <property type="match status" value="1"/>
</dbReference>
<dbReference type="PANTHER" id="PTHR33383">
    <property type="entry name" value="MEMBRANE PROTEIN INSERTION EFFICIENCY FACTOR-RELATED"/>
    <property type="match status" value="1"/>
</dbReference>
<protein>
    <recommendedName>
        <fullName evidence="1">Putative membrane protein insertion efficiency factor</fullName>
    </recommendedName>
</protein>
<dbReference type="EMBL" id="CP032514">
    <property type="protein sequence ID" value="AYD90684.1"/>
    <property type="molecule type" value="Genomic_DNA"/>
</dbReference>
<comment type="similarity">
    <text evidence="1">Belongs to the UPF0161 family.</text>
</comment>